<dbReference type="HOGENOM" id="CLU_015114_1_3_9"/>
<feature type="transmembrane region" description="Helical" evidence="8">
    <location>
        <begin position="229"/>
        <end position="247"/>
    </location>
</feature>
<feature type="transmembrane region" description="Helical" evidence="8">
    <location>
        <begin position="197"/>
        <end position="217"/>
    </location>
</feature>
<evidence type="ECO:0000256" key="2">
    <source>
        <dbReference type="ARBA" id="ARBA00006939"/>
    </source>
</evidence>
<keyword evidence="10" id="KW-1185">Reference proteome</keyword>
<dbReference type="eggNOG" id="COG0428">
    <property type="taxonomic scope" value="Bacteria"/>
</dbReference>
<organism evidence="9 10">
    <name type="scientific">Gottschalkia acidurici (strain ATCC 7906 / DSM 604 / BCRC 14475 / CIP 104303 / KCTC 5404 / NCIMB 10678 / 9a)</name>
    <name type="common">Clostridium acidurici</name>
    <dbReference type="NCBI Taxonomy" id="1128398"/>
    <lineage>
        <taxon>Bacteria</taxon>
        <taxon>Bacillati</taxon>
        <taxon>Bacillota</taxon>
        <taxon>Tissierellia</taxon>
        <taxon>Tissierellales</taxon>
        <taxon>Gottschalkiaceae</taxon>
        <taxon>Gottschalkia</taxon>
    </lineage>
</organism>
<keyword evidence="7 8" id="KW-0472">Membrane</keyword>
<accession>K0ATU1</accession>
<dbReference type="InterPro" id="IPR003689">
    <property type="entry name" value="ZIP"/>
</dbReference>
<feature type="transmembrane region" description="Helical" evidence="8">
    <location>
        <begin position="41"/>
        <end position="59"/>
    </location>
</feature>
<keyword evidence="5" id="KW-0862">Zinc</keyword>
<dbReference type="OrthoDB" id="9787346at2"/>
<evidence type="ECO:0000256" key="4">
    <source>
        <dbReference type="ARBA" id="ARBA00022692"/>
    </source>
</evidence>
<evidence type="ECO:0000313" key="9">
    <source>
        <dbReference type="EMBL" id="AFS77268.1"/>
    </source>
</evidence>
<gene>
    <name evidence="9" type="ordered locus">Curi_c01880</name>
</gene>
<feature type="transmembrane region" description="Helical" evidence="8">
    <location>
        <begin position="107"/>
        <end position="132"/>
    </location>
</feature>
<evidence type="ECO:0000256" key="8">
    <source>
        <dbReference type="SAM" id="Phobius"/>
    </source>
</evidence>
<comment type="similarity">
    <text evidence="2">Belongs to the ZIP transporter (TC 2.A.5) family.</text>
</comment>
<reference evidence="9 10" key="1">
    <citation type="journal article" date="2012" name="PLoS ONE">
        <title>The purine-utilizing bacterium Clostridium acidurici 9a: a genome-guided metabolic reconsideration.</title>
        <authorList>
            <person name="Hartwich K."/>
            <person name="Poehlein A."/>
            <person name="Daniel R."/>
        </authorList>
    </citation>
    <scope>NUCLEOTIDE SEQUENCE [LARGE SCALE GENOMIC DNA]</scope>
    <source>
        <strain evidence="10">ATCC 7906 / DSM 604 / BCRC 14475 / CIP 104303 / KCTC 5404 / NCIMB 10678 / 9a</strain>
    </source>
</reference>
<dbReference type="PANTHER" id="PTHR11040:SF211">
    <property type="entry name" value="ZINC TRANSPORTER ZIP11"/>
    <property type="match status" value="1"/>
</dbReference>
<dbReference type="Proteomes" id="UP000006094">
    <property type="component" value="Chromosome"/>
</dbReference>
<keyword evidence="6 8" id="KW-1133">Transmembrane helix</keyword>
<dbReference type="PANTHER" id="PTHR11040">
    <property type="entry name" value="ZINC/IRON TRANSPORTER"/>
    <property type="match status" value="1"/>
</dbReference>
<dbReference type="AlphaFoldDB" id="K0ATU1"/>
<feature type="transmembrane region" description="Helical" evidence="8">
    <location>
        <begin position="6"/>
        <end position="29"/>
    </location>
</feature>
<dbReference type="Pfam" id="PF02535">
    <property type="entry name" value="Zip"/>
    <property type="match status" value="1"/>
</dbReference>
<dbReference type="GO" id="GO:0005886">
    <property type="term" value="C:plasma membrane"/>
    <property type="evidence" value="ECO:0007669"/>
    <property type="project" value="UniProtKB-SubCell"/>
</dbReference>
<feature type="transmembrane region" description="Helical" evidence="8">
    <location>
        <begin position="65"/>
        <end position="86"/>
    </location>
</feature>
<evidence type="ECO:0000256" key="6">
    <source>
        <dbReference type="ARBA" id="ARBA00022989"/>
    </source>
</evidence>
<evidence type="ECO:0000256" key="5">
    <source>
        <dbReference type="ARBA" id="ARBA00022833"/>
    </source>
</evidence>
<evidence type="ECO:0000256" key="1">
    <source>
        <dbReference type="ARBA" id="ARBA00004651"/>
    </source>
</evidence>
<protein>
    <submittedName>
        <fullName evidence="9">Zinc/iron transporter permease protein</fullName>
    </submittedName>
</protein>
<feature type="transmembrane region" description="Helical" evidence="8">
    <location>
        <begin position="169"/>
        <end position="191"/>
    </location>
</feature>
<dbReference type="KEGG" id="cad:Curi_c01880"/>
<evidence type="ECO:0000256" key="7">
    <source>
        <dbReference type="ARBA" id="ARBA00023136"/>
    </source>
</evidence>
<dbReference type="STRING" id="1128398.Curi_c01880"/>
<keyword evidence="4 8" id="KW-0812">Transmembrane</keyword>
<dbReference type="EMBL" id="CP003326">
    <property type="protein sequence ID" value="AFS77268.1"/>
    <property type="molecule type" value="Genomic_DNA"/>
</dbReference>
<keyword evidence="3" id="KW-1003">Cell membrane</keyword>
<evidence type="ECO:0000313" key="10">
    <source>
        <dbReference type="Proteomes" id="UP000006094"/>
    </source>
</evidence>
<proteinExistence type="inferred from homology"/>
<comment type="subcellular location">
    <subcellularLocation>
        <location evidence="1">Cell membrane</location>
        <topology evidence="1">Multi-pass membrane protein</topology>
    </subcellularLocation>
</comment>
<dbReference type="GO" id="GO:0005385">
    <property type="term" value="F:zinc ion transmembrane transporter activity"/>
    <property type="evidence" value="ECO:0007669"/>
    <property type="project" value="TreeGrafter"/>
</dbReference>
<evidence type="ECO:0000256" key="3">
    <source>
        <dbReference type="ARBA" id="ARBA00022475"/>
    </source>
</evidence>
<sequence length="248" mass="25810">MFLNDTLVISLIGCLVGVLGAGLGAILAVKFIRPSDRVMGLVLGITSGVMLAVVTFDLLPESFEIGGLWIEIFGVSLGMLIMFLVENLMHEGNSNSFNKSKNKFTRAGILLGIGIGLHNFPEGLAIGSSFIVNPKFGLTMAIIIALHDLPEGMAVAIPLKIGGMSDLRIFLLSILTGIPTGIGALLGAILGNISSNLIALCLAFAGGAMLYITCGELIPNAKGLYKGRFSTIGIGVGFLLGMFISGVI</sequence>
<name>K0ATU1_GOTA9</name>
<dbReference type="RefSeq" id="WP_014966405.1">
    <property type="nucleotide sequence ID" value="NC_018664.1"/>
</dbReference>